<dbReference type="AlphaFoldDB" id="K2KV80"/>
<proteinExistence type="predicted"/>
<dbReference type="RefSeq" id="WP_008489453.1">
    <property type="nucleotide sequence ID" value="NZ_AMRG01000013.1"/>
</dbReference>
<dbReference type="PANTHER" id="PTHR48111:SF39">
    <property type="entry name" value="TRANSCRIPTIONAL REGULATORY PROTEIN CPXR"/>
    <property type="match status" value="1"/>
</dbReference>
<reference evidence="10 11" key="1">
    <citation type="journal article" date="2012" name="J. Bacteriol.">
        <title>Genome Sequence of Idiomarina xiamenensis Type Strain 10-D-4.</title>
        <authorList>
            <person name="Lai Q."/>
            <person name="Wang L."/>
            <person name="Wang W."/>
            <person name="Shao Z."/>
        </authorList>
    </citation>
    <scope>NUCLEOTIDE SEQUENCE [LARGE SCALE GENOMIC DNA]</scope>
    <source>
        <strain evidence="10 11">10-D-4</strain>
    </source>
</reference>
<dbReference type="GO" id="GO:0006355">
    <property type="term" value="P:regulation of DNA-templated transcription"/>
    <property type="evidence" value="ECO:0007669"/>
    <property type="project" value="TreeGrafter"/>
</dbReference>
<evidence type="ECO:0000256" key="4">
    <source>
        <dbReference type="ARBA" id="ARBA00023012"/>
    </source>
</evidence>
<dbReference type="InterPro" id="IPR039420">
    <property type="entry name" value="WalR-like"/>
</dbReference>
<dbReference type="GO" id="GO:0005829">
    <property type="term" value="C:cytosol"/>
    <property type="evidence" value="ECO:0007669"/>
    <property type="project" value="TreeGrafter"/>
</dbReference>
<evidence type="ECO:0000256" key="6">
    <source>
        <dbReference type="ARBA" id="ARBA00023125"/>
    </source>
</evidence>
<dbReference type="PATRIC" id="fig|740709.3.peg.2147"/>
<dbReference type="STRING" id="740709.A10D4_10621"/>
<keyword evidence="6" id="KW-0238">DNA-binding</keyword>
<dbReference type="PANTHER" id="PTHR48111">
    <property type="entry name" value="REGULATOR OF RPOS"/>
    <property type="match status" value="1"/>
</dbReference>
<comment type="caution">
    <text evidence="10">The sequence shown here is derived from an EMBL/GenBank/DDBJ whole genome shotgun (WGS) entry which is preliminary data.</text>
</comment>
<dbReference type="InterPro" id="IPR001789">
    <property type="entry name" value="Sig_transdc_resp-reg_receiver"/>
</dbReference>
<dbReference type="GO" id="GO:0000976">
    <property type="term" value="F:transcription cis-regulatory region binding"/>
    <property type="evidence" value="ECO:0007669"/>
    <property type="project" value="TreeGrafter"/>
</dbReference>
<protein>
    <submittedName>
        <fullName evidence="10">Transcriptional regulator</fullName>
    </submittedName>
</protein>
<dbReference type="FunFam" id="3.40.50.2300:FF:000001">
    <property type="entry name" value="DNA-binding response regulator PhoB"/>
    <property type="match status" value="1"/>
</dbReference>
<evidence type="ECO:0000256" key="5">
    <source>
        <dbReference type="ARBA" id="ARBA00023015"/>
    </source>
</evidence>
<dbReference type="PROSITE" id="PS50110">
    <property type="entry name" value="RESPONSE_REGULATORY"/>
    <property type="match status" value="1"/>
</dbReference>
<organism evidence="10 11">
    <name type="scientific">Idiomarina xiamenensis 10-D-4</name>
    <dbReference type="NCBI Taxonomy" id="740709"/>
    <lineage>
        <taxon>Bacteria</taxon>
        <taxon>Pseudomonadati</taxon>
        <taxon>Pseudomonadota</taxon>
        <taxon>Gammaproteobacteria</taxon>
        <taxon>Alteromonadales</taxon>
        <taxon>Idiomarinaceae</taxon>
        <taxon>Idiomarina</taxon>
    </lineage>
</organism>
<name>K2KV80_9GAMM</name>
<keyword evidence="7" id="KW-0804">Transcription</keyword>
<dbReference type="Gene3D" id="3.40.50.2300">
    <property type="match status" value="1"/>
</dbReference>
<evidence type="ECO:0000259" key="9">
    <source>
        <dbReference type="PROSITE" id="PS50110"/>
    </source>
</evidence>
<dbReference type="Proteomes" id="UP000014115">
    <property type="component" value="Unassembled WGS sequence"/>
</dbReference>
<keyword evidence="2" id="KW-0963">Cytoplasm</keyword>
<dbReference type="CDD" id="cd17574">
    <property type="entry name" value="REC_OmpR"/>
    <property type="match status" value="1"/>
</dbReference>
<gene>
    <name evidence="10" type="ORF">A10D4_10621</name>
</gene>
<keyword evidence="5" id="KW-0805">Transcription regulation</keyword>
<evidence type="ECO:0000256" key="3">
    <source>
        <dbReference type="ARBA" id="ARBA00022553"/>
    </source>
</evidence>
<dbReference type="eggNOG" id="COG0745">
    <property type="taxonomic scope" value="Bacteria"/>
</dbReference>
<evidence type="ECO:0000313" key="10">
    <source>
        <dbReference type="EMBL" id="EKE81525.1"/>
    </source>
</evidence>
<keyword evidence="11" id="KW-1185">Reference proteome</keyword>
<dbReference type="SMART" id="SM00448">
    <property type="entry name" value="REC"/>
    <property type="match status" value="1"/>
</dbReference>
<feature type="domain" description="Response regulatory" evidence="9">
    <location>
        <begin position="2"/>
        <end position="115"/>
    </location>
</feature>
<dbReference type="Pfam" id="PF00072">
    <property type="entry name" value="Response_reg"/>
    <property type="match status" value="1"/>
</dbReference>
<evidence type="ECO:0000256" key="8">
    <source>
        <dbReference type="PROSITE-ProRule" id="PRU00169"/>
    </source>
</evidence>
<dbReference type="InterPro" id="IPR011006">
    <property type="entry name" value="CheY-like_superfamily"/>
</dbReference>
<evidence type="ECO:0000256" key="1">
    <source>
        <dbReference type="ARBA" id="ARBA00004496"/>
    </source>
</evidence>
<dbReference type="SUPFAM" id="SSF52172">
    <property type="entry name" value="CheY-like"/>
    <property type="match status" value="1"/>
</dbReference>
<evidence type="ECO:0000256" key="2">
    <source>
        <dbReference type="ARBA" id="ARBA00022490"/>
    </source>
</evidence>
<dbReference type="GO" id="GO:0032993">
    <property type="term" value="C:protein-DNA complex"/>
    <property type="evidence" value="ECO:0007669"/>
    <property type="project" value="TreeGrafter"/>
</dbReference>
<dbReference type="GO" id="GO:0000156">
    <property type="term" value="F:phosphorelay response regulator activity"/>
    <property type="evidence" value="ECO:0007669"/>
    <property type="project" value="TreeGrafter"/>
</dbReference>
<evidence type="ECO:0000256" key="7">
    <source>
        <dbReference type="ARBA" id="ARBA00023163"/>
    </source>
</evidence>
<accession>K2KV80</accession>
<keyword evidence="3 8" id="KW-0597">Phosphoprotein</keyword>
<feature type="modified residue" description="4-aspartylphosphate" evidence="8">
    <location>
        <position position="51"/>
    </location>
</feature>
<sequence length="115" mass="12966">MHLLLIEDDRALAQLVSEYLQQNGYQVTSAYNGRAGLQQALAHEYELVLLDIMLPEMDGFEVLRELRKQQKTPVLMLTAKGEDTDKIIGLELGADDYLAKPFNHLACEPFYAVAI</sequence>
<keyword evidence="4" id="KW-0902">Two-component regulatory system</keyword>
<comment type="subcellular location">
    <subcellularLocation>
        <location evidence="1">Cytoplasm</location>
    </subcellularLocation>
</comment>
<dbReference type="EMBL" id="AMRG01000013">
    <property type="protein sequence ID" value="EKE81525.1"/>
    <property type="molecule type" value="Genomic_DNA"/>
</dbReference>
<evidence type="ECO:0000313" key="11">
    <source>
        <dbReference type="Proteomes" id="UP000014115"/>
    </source>
</evidence>